<evidence type="ECO:0000313" key="1">
    <source>
        <dbReference type="EMBL" id="JAI06635.1"/>
    </source>
</evidence>
<reference evidence="1" key="2">
    <citation type="journal article" date="2015" name="Fish Shellfish Immunol.">
        <title>Early steps in the European eel (Anguilla anguilla)-Vibrio vulnificus interaction in the gills: Role of the RtxA13 toxin.</title>
        <authorList>
            <person name="Callol A."/>
            <person name="Pajuelo D."/>
            <person name="Ebbesson L."/>
            <person name="Teles M."/>
            <person name="MacKenzie S."/>
            <person name="Amaro C."/>
        </authorList>
    </citation>
    <scope>NUCLEOTIDE SEQUENCE</scope>
</reference>
<name>A0A0E9XVE4_ANGAN</name>
<protein>
    <submittedName>
        <fullName evidence="1">Uncharacterized protein</fullName>
    </submittedName>
</protein>
<proteinExistence type="predicted"/>
<dbReference type="EMBL" id="GBXM01001943">
    <property type="protein sequence ID" value="JAI06635.1"/>
    <property type="molecule type" value="Transcribed_RNA"/>
</dbReference>
<organism evidence="1">
    <name type="scientific">Anguilla anguilla</name>
    <name type="common">European freshwater eel</name>
    <name type="synonym">Muraena anguilla</name>
    <dbReference type="NCBI Taxonomy" id="7936"/>
    <lineage>
        <taxon>Eukaryota</taxon>
        <taxon>Metazoa</taxon>
        <taxon>Chordata</taxon>
        <taxon>Craniata</taxon>
        <taxon>Vertebrata</taxon>
        <taxon>Euteleostomi</taxon>
        <taxon>Actinopterygii</taxon>
        <taxon>Neopterygii</taxon>
        <taxon>Teleostei</taxon>
        <taxon>Anguilliformes</taxon>
        <taxon>Anguillidae</taxon>
        <taxon>Anguilla</taxon>
    </lineage>
</organism>
<sequence length="65" mass="7254">MQGLFGERRGQLHSSVRRKQRLVSVKRRGGCSTPGGPQSLLAFCDFLSISCHHRAQTCRQLSTLL</sequence>
<dbReference type="AlphaFoldDB" id="A0A0E9XVE4"/>
<accession>A0A0E9XVE4</accession>
<reference evidence="1" key="1">
    <citation type="submission" date="2014-11" db="EMBL/GenBank/DDBJ databases">
        <authorList>
            <person name="Amaro Gonzalez C."/>
        </authorList>
    </citation>
    <scope>NUCLEOTIDE SEQUENCE</scope>
</reference>